<proteinExistence type="predicted"/>
<protein>
    <submittedName>
        <fullName evidence="1">Uncharacterized protein</fullName>
    </submittedName>
</protein>
<evidence type="ECO:0000313" key="1">
    <source>
        <dbReference type="EMBL" id="JAH75530.1"/>
    </source>
</evidence>
<reference evidence="1" key="2">
    <citation type="journal article" date="2015" name="Fish Shellfish Immunol.">
        <title>Early steps in the European eel (Anguilla anguilla)-Vibrio vulnificus interaction in the gills: Role of the RtxA13 toxin.</title>
        <authorList>
            <person name="Callol A."/>
            <person name="Pajuelo D."/>
            <person name="Ebbesson L."/>
            <person name="Teles M."/>
            <person name="MacKenzie S."/>
            <person name="Amaro C."/>
        </authorList>
    </citation>
    <scope>NUCLEOTIDE SEQUENCE</scope>
</reference>
<name>A0A0E9VDJ5_ANGAN</name>
<accession>A0A0E9VDJ5</accession>
<reference evidence="1" key="1">
    <citation type="submission" date="2014-11" db="EMBL/GenBank/DDBJ databases">
        <authorList>
            <person name="Amaro Gonzalez C."/>
        </authorList>
    </citation>
    <scope>NUCLEOTIDE SEQUENCE</scope>
</reference>
<organism evidence="1">
    <name type="scientific">Anguilla anguilla</name>
    <name type="common">European freshwater eel</name>
    <name type="synonym">Muraena anguilla</name>
    <dbReference type="NCBI Taxonomy" id="7936"/>
    <lineage>
        <taxon>Eukaryota</taxon>
        <taxon>Metazoa</taxon>
        <taxon>Chordata</taxon>
        <taxon>Craniata</taxon>
        <taxon>Vertebrata</taxon>
        <taxon>Euteleostomi</taxon>
        <taxon>Actinopterygii</taxon>
        <taxon>Neopterygii</taxon>
        <taxon>Teleostei</taxon>
        <taxon>Anguilliformes</taxon>
        <taxon>Anguillidae</taxon>
        <taxon>Anguilla</taxon>
    </lineage>
</organism>
<dbReference type="AlphaFoldDB" id="A0A0E9VDJ5"/>
<dbReference type="EMBL" id="GBXM01033047">
    <property type="protein sequence ID" value="JAH75530.1"/>
    <property type="molecule type" value="Transcribed_RNA"/>
</dbReference>
<sequence>MCLQQSERIRQACLMFRPRRQIYHFCSKSYDGSRGPLRKSCT</sequence>